<comment type="caution">
    <text evidence="1">The sequence shown here is derived from an EMBL/GenBank/DDBJ whole genome shotgun (WGS) entry which is preliminary data.</text>
</comment>
<dbReference type="AlphaFoldDB" id="A0A845DWY9"/>
<dbReference type="Proteomes" id="UP000460949">
    <property type="component" value="Unassembled WGS sequence"/>
</dbReference>
<dbReference type="EMBL" id="WMET01000015">
    <property type="protein sequence ID" value="MYL22070.1"/>
    <property type="molecule type" value="Genomic_DNA"/>
</dbReference>
<proteinExistence type="predicted"/>
<protein>
    <submittedName>
        <fullName evidence="1">Uncharacterized protein</fullName>
    </submittedName>
</protein>
<reference evidence="1 2" key="1">
    <citation type="submission" date="2019-11" db="EMBL/GenBank/DDBJ databases">
        <title>Genome sequences of 17 halophilic strains isolated from different environments.</title>
        <authorList>
            <person name="Furrow R.E."/>
        </authorList>
    </citation>
    <scope>NUCLEOTIDE SEQUENCE [LARGE SCALE GENOMIC DNA]</scope>
    <source>
        <strain evidence="1 2">22511_23_Filter</strain>
    </source>
</reference>
<sequence length="96" mass="10542">MMFSITGQLLKAFAERQVNKETGEEVTRHRIQLLGDVPLRDGSGSRHDLVTLNVESLNDYKELEGKTIRVPFGFFAPAKGNVITFVPKGSKPALAG</sequence>
<organism evidence="1 2">
    <name type="scientific">Halobacillus litoralis</name>
    <dbReference type="NCBI Taxonomy" id="45668"/>
    <lineage>
        <taxon>Bacteria</taxon>
        <taxon>Bacillati</taxon>
        <taxon>Bacillota</taxon>
        <taxon>Bacilli</taxon>
        <taxon>Bacillales</taxon>
        <taxon>Bacillaceae</taxon>
        <taxon>Halobacillus</taxon>
    </lineage>
</organism>
<evidence type="ECO:0000313" key="2">
    <source>
        <dbReference type="Proteomes" id="UP000460949"/>
    </source>
</evidence>
<name>A0A845DWY9_9BACI</name>
<evidence type="ECO:0000313" key="1">
    <source>
        <dbReference type="EMBL" id="MYL22070.1"/>
    </source>
</evidence>
<accession>A0A845DWY9</accession>
<gene>
    <name evidence="1" type="ORF">GLW04_19535</name>
</gene>
<dbReference type="RefSeq" id="WP_160839985.1">
    <property type="nucleotide sequence ID" value="NZ_WMET01000015.1"/>
</dbReference>